<dbReference type="Gene3D" id="3.40.30.10">
    <property type="entry name" value="Glutaredoxin"/>
    <property type="match status" value="1"/>
</dbReference>
<sequence>MKKILLFGGIIVAIFIALTVVTSQQNQQAAEGNPFGLDTLEQETIAQLDDPLYQNIILPTELEQRLEENGEATVYFYSGQCAICNEVSPYLIPKAEEMGVDLELFNALEFGDEWGTYGIEGTPTVIHFEDGQEVQRIVGGHTEETYEQFFQQVVLAE</sequence>
<reference evidence="3" key="1">
    <citation type="submission" date="2019-07" db="EMBL/GenBank/DDBJ databases">
        <title>Bacillus alkalisoli sp. nov. isolated from saline soil.</title>
        <authorList>
            <person name="Sun J.-Q."/>
            <person name="Xu L."/>
        </authorList>
    </citation>
    <scope>NUCLEOTIDE SEQUENCE [LARGE SCALE GENOMIC DNA]</scope>
    <source>
        <strain evidence="3">M4U3P1</strain>
    </source>
</reference>
<dbReference type="InterPro" id="IPR013766">
    <property type="entry name" value="Thioredoxin_domain"/>
</dbReference>
<organism evidence="2 3">
    <name type="scientific">Paenalkalicoccus suaedae</name>
    <dbReference type="NCBI Taxonomy" id="2592382"/>
    <lineage>
        <taxon>Bacteria</taxon>
        <taxon>Bacillati</taxon>
        <taxon>Bacillota</taxon>
        <taxon>Bacilli</taxon>
        <taxon>Bacillales</taxon>
        <taxon>Bacillaceae</taxon>
        <taxon>Paenalkalicoccus</taxon>
    </lineage>
</organism>
<dbReference type="AlphaFoldDB" id="A0A859FJ67"/>
<dbReference type="Pfam" id="PF00085">
    <property type="entry name" value="Thioredoxin"/>
    <property type="match status" value="1"/>
</dbReference>
<dbReference type="InterPro" id="IPR036249">
    <property type="entry name" value="Thioredoxin-like_sf"/>
</dbReference>
<gene>
    <name evidence="2" type="ORF">FLK61_38385</name>
</gene>
<dbReference type="SUPFAM" id="SSF52833">
    <property type="entry name" value="Thioredoxin-like"/>
    <property type="match status" value="1"/>
</dbReference>
<dbReference type="KEGG" id="psua:FLK61_38385"/>
<protein>
    <submittedName>
        <fullName evidence="2">Thioredoxin family protein</fullName>
    </submittedName>
</protein>
<dbReference type="CDD" id="cd02947">
    <property type="entry name" value="TRX_family"/>
    <property type="match status" value="1"/>
</dbReference>
<evidence type="ECO:0000313" key="3">
    <source>
        <dbReference type="Proteomes" id="UP000318138"/>
    </source>
</evidence>
<evidence type="ECO:0000313" key="2">
    <source>
        <dbReference type="EMBL" id="QKS72495.1"/>
    </source>
</evidence>
<proteinExistence type="predicted"/>
<keyword evidence="3" id="KW-1185">Reference proteome</keyword>
<name>A0A859FJ67_9BACI</name>
<accession>A0A859FJ67</accession>
<evidence type="ECO:0000259" key="1">
    <source>
        <dbReference type="Pfam" id="PF00085"/>
    </source>
</evidence>
<dbReference type="RefSeq" id="WP_176010471.1">
    <property type="nucleotide sequence ID" value="NZ_CP041372.2"/>
</dbReference>
<feature type="domain" description="Thioredoxin" evidence="1">
    <location>
        <begin position="61"/>
        <end position="150"/>
    </location>
</feature>
<dbReference type="Proteomes" id="UP000318138">
    <property type="component" value="Chromosome"/>
</dbReference>
<dbReference type="EMBL" id="CP041372">
    <property type="protein sequence ID" value="QKS72495.1"/>
    <property type="molecule type" value="Genomic_DNA"/>
</dbReference>